<keyword evidence="3" id="KW-1185">Reference proteome</keyword>
<organism evidence="2 3">
    <name type="scientific">Natrarchaeobius halalkaliphilus</name>
    <dbReference type="NCBI Taxonomy" id="1679091"/>
    <lineage>
        <taxon>Archaea</taxon>
        <taxon>Methanobacteriati</taxon>
        <taxon>Methanobacteriota</taxon>
        <taxon>Stenosarchaea group</taxon>
        <taxon>Halobacteria</taxon>
        <taxon>Halobacteriales</taxon>
        <taxon>Natrialbaceae</taxon>
        <taxon>Natrarchaeobius</taxon>
    </lineage>
</organism>
<feature type="region of interest" description="Disordered" evidence="1">
    <location>
        <begin position="418"/>
        <end position="444"/>
    </location>
</feature>
<evidence type="ECO:0000313" key="2">
    <source>
        <dbReference type="EMBL" id="RQG91201.1"/>
    </source>
</evidence>
<accession>A0A3N6M786</accession>
<protein>
    <submittedName>
        <fullName evidence="2">Uncharacterized protein</fullName>
    </submittedName>
</protein>
<reference evidence="2 3" key="1">
    <citation type="submission" date="2018-10" db="EMBL/GenBank/DDBJ databases">
        <title>Natrarchaeobius chitinivorans gen. nov., sp. nov., and Natrarchaeobius haloalkaliphilus sp. nov., alkaliphilic, chitin-utilizing haloarchaea from hypersaline alkaline lakes.</title>
        <authorList>
            <person name="Sorokin D.Y."/>
            <person name="Elcheninov A.G."/>
            <person name="Kostrikina N.A."/>
            <person name="Bale N.J."/>
            <person name="Sinninghe Damste J.S."/>
            <person name="Khijniak T.V."/>
            <person name="Kublanov I.V."/>
            <person name="Toshchakov S.V."/>
        </authorList>
    </citation>
    <scope>NUCLEOTIDE SEQUENCE [LARGE SCALE GENOMIC DNA]</scope>
    <source>
        <strain evidence="2 3">AArcht-Sl</strain>
    </source>
</reference>
<evidence type="ECO:0000313" key="3">
    <source>
        <dbReference type="Proteomes" id="UP000273828"/>
    </source>
</evidence>
<comment type="caution">
    <text evidence="2">The sequence shown here is derived from an EMBL/GenBank/DDBJ whole genome shotgun (WGS) entry which is preliminary data.</text>
</comment>
<proteinExistence type="predicted"/>
<evidence type="ECO:0000256" key="1">
    <source>
        <dbReference type="SAM" id="MobiDB-lite"/>
    </source>
</evidence>
<dbReference type="PROSITE" id="PS51257">
    <property type="entry name" value="PROKAR_LIPOPROTEIN"/>
    <property type="match status" value="1"/>
</dbReference>
<dbReference type="AlphaFoldDB" id="A0A3N6M786"/>
<feature type="compositionally biased region" description="Acidic residues" evidence="1">
    <location>
        <begin position="426"/>
        <end position="444"/>
    </location>
</feature>
<sequence length="444" mass="47379">MVFRGREKVATVMHSRRTLLRTGCAVGLLSVAGCAAPRAGLTGHRRNAGVPDPADPSYREWLPAAEETDAIDQDVPIRYVDVERALERGNTLSRGVAGSLFEFWAVGDWFGHELAALDGILVRSDSPLTVIYAGDISRPDARDELEESGYEHLEGDAPWSVFVRWDQPRLIGVSEAGVVQTSIDAAVDEPLDGALERVGTFLETKAGNRTRRHESDDVFERLTDRLGAGIRTTVPLTPPPWLPDGGRWGTAIDGTDDGSVRRATAVVPANGDASPGETADARETDGGSIEDDLAEHIGEAWSGDPSVYTASSTVEGSVRRAPDEAPTSIDELVPPRVTIEFEYDDDESAGIVSHRTGTPLETDRLTVAVDGQTGESLALSGETFEAGDRFAIRGLPATALVSLGYDLTDVTAVTIASFVGPGQPADGEEPESEPEPEPDPLDTE</sequence>
<dbReference type="Proteomes" id="UP000273828">
    <property type="component" value="Unassembled WGS sequence"/>
</dbReference>
<name>A0A3N6M786_9EURY</name>
<gene>
    <name evidence="2" type="ORF">EA462_04215</name>
</gene>
<dbReference type="EMBL" id="REFY01000002">
    <property type="protein sequence ID" value="RQG91201.1"/>
    <property type="molecule type" value="Genomic_DNA"/>
</dbReference>